<organism evidence="1">
    <name type="scientific">Yanbian Chuvi tick virus 1</name>
    <dbReference type="NCBI Taxonomy" id="2972092"/>
    <lineage>
        <taxon>Viruses</taxon>
        <taxon>Riboviria</taxon>
        <taxon>Orthornavirae</taxon>
        <taxon>Negarnaviricota</taxon>
        <taxon>Haploviricotina</taxon>
        <taxon>Monjiviricetes</taxon>
        <taxon>Jingchuvirales</taxon>
        <taxon>Chuviridae</taxon>
    </lineage>
</organism>
<proteinExistence type="predicted"/>
<reference evidence="1" key="1">
    <citation type="submission" date="2022-05" db="EMBL/GenBank/DDBJ databases">
        <authorList>
            <person name="Cao W."/>
            <person name="Jia N."/>
            <person name="Lam T.T.-Y."/>
            <person name="Ni X."/>
            <person name="Liu J."/>
        </authorList>
    </citation>
    <scope>NUCLEOTIDE SEQUENCE</scope>
    <source>
        <strain evidence="1">TIGMIC 3</strain>
    </source>
</reference>
<accession>A0A9E7V256</accession>
<name>A0A9E7V256_9VIRU</name>
<sequence length="467" mass="51704">MAGVNAEAPAVPAAQADPTPVTFRRWAEHFRNMAMPIAQRNPPGMIRGVGDHATNNAGIFGTSVFTTGMITRNLNVYPFGEGRRVNLYAIELAYAISTAVLSTHNKLTEGDRISMTIGEISAVALPESMYADTASAQTKFVKAVKVLMRTPRLLQKYYRPTSDLYATALQAPLTEAEIAAGQEPLRYRSALHGMGLPEAFPWPDHTGTADTDPLALTPDTAMVCLMWFTRVAAAREATTIPTTVQVSYYIAYSKMGNATEAWLARTYEGLDREGLEFERLLPADLSNIFNYYGKCLVGLSVGALFDYWSQDLPEHLMRMKLVLAQSAGSGLTPYLLVVKAMQTFPDFPWMRVRRLFLSEFAVFEMALENIGGNMYYAFEHNMTTFAGTKYRNVSWVARHVLMEFGGESTLRNLRGFGTTCKSIDVVRALCDEYRARLLPTDGEAPATPEEQAKMDSITEALGRITIT</sequence>
<protein>
    <submittedName>
        <fullName evidence="1">Uncharacterized protein</fullName>
    </submittedName>
</protein>
<dbReference type="EMBL" id="ON746382">
    <property type="protein sequence ID" value="UYL95470.1"/>
    <property type="molecule type" value="Viral_cRNA"/>
</dbReference>
<evidence type="ECO:0000313" key="1">
    <source>
        <dbReference type="EMBL" id="UYL95470.1"/>
    </source>
</evidence>